<evidence type="ECO:0000313" key="2">
    <source>
        <dbReference type="Proteomes" id="UP000289738"/>
    </source>
</evidence>
<sequence>MALSDLPDHSCFRENKIPRVGIRFAQLQLAHEFYVSYAKKVGFATKIRTTCDKITNFRGSRIKAPRRKNTILAAGCKARIYVKFDREKQEWVFFKVELKHLHPCSAKKKKKRELTMHAKCVIEDNDEAGIRPNKTFLILAMRLGGHQT</sequence>
<dbReference type="Proteomes" id="UP000289738">
    <property type="component" value="Chromosome B05"/>
</dbReference>
<reference evidence="1 2" key="1">
    <citation type="submission" date="2019-01" db="EMBL/GenBank/DDBJ databases">
        <title>Sequencing of cultivated peanut Arachis hypogaea provides insights into genome evolution and oil improvement.</title>
        <authorList>
            <person name="Chen X."/>
        </authorList>
    </citation>
    <scope>NUCLEOTIDE SEQUENCE [LARGE SCALE GENOMIC DNA]</scope>
    <source>
        <strain evidence="2">cv. Fuhuasheng</strain>
        <tissue evidence="1">Leaves</tissue>
    </source>
</reference>
<accession>A0A444Z1D9</accession>
<gene>
    <name evidence="1" type="ORF">Ahy_B05g075530</name>
</gene>
<dbReference type="AlphaFoldDB" id="A0A444Z1D9"/>
<protein>
    <recommendedName>
        <fullName evidence="3">FAR1 domain-containing protein</fullName>
    </recommendedName>
</protein>
<organism evidence="1 2">
    <name type="scientific">Arachis hypogaea</name>
    <name type="common">Peanut</name>
    <dbReference type="NCBI Taxonomy" id="3818"/>
    <lineage>
        <taxon>Eukaryota</taxon>
        <taxon>Viridiplantae</taxon>
        <taxon>Streptophyta</taxon>
        <taxon>Embryophyta</taxon>
        <taxon>Tracheophyta</taxon>
        <taxon>Spermatophyta</taxon>
        <taxon>Magnoliopsida</taxon>
        <taxon>eudicotyledons</taxon>
        <taxon>Gunneridae</taxon>
        <taxon>Pentapetalae</taxon>
        <taxon>rosids</taxon>
        <taxon>fabids</taxon>
        <taxon>Fabales</taxon>
        <taxon>Fabaceae</taxon>
        <taxon>Papilionoideae</taxon>
        <taxon>50 kb inversion clade</taxon>
        <taxon>dalbergioids sensu lato</taxon>
        <taxon>Dalbergieae</taxon>
        <taxon>Pterocarpus clade</taxon>
        <taxon>Arachis</taxon>
    </lineage>
</organism>
<dbReference type="EMBL" id="SDMP01000015">
    <property type="protein sequence ID" value="RYR08007.1"/>
    <property type="molecule type" value="Genomic_DNA"/>
</dbReference>
<evidence type="ECO:0008006" key="3">
    <source>
        <dbReference type="Google" id="ProtNLM"/>
    </source>
</evidence>
<dbReference type="PANTHER" id="PTHR46328:SF35">
    <property type="entry name" value="PROTEIN FAR1-RELATED SEQUENCE 5-LIKE"/>
    <property type="match status" value="1"/>
</dbReference>
<keyword evidence="2" id="KW-1185">Reference proteome</keyword>
<dbReference type="PANTHER" id="PTHR46328">
    <property type="entry name" value="FAR-RED IMPAIRED RESPONSIVE (FAR1) FAMILY PROTEIN-RELATED"/>
    <property type="match status" value="1"/>
</dbReference>
<evidence type="ECO:0000313" key="1">
    <source>
        <dbReference type="EMBL" id="RYR08007.1"/>
    </source>
</evidence>
<name>A0A444Z1D9_ARAHY</name>
<comment type="caution">
    <text evidence="1">The sequence shown here is derived from an EMBL/GenBank/DDBJ whole genome shotgun (WGS) entry which is preliminary data.</text>
</comment>
<proteinExistence type="predicted"/>